<evidence type="ECO:0000313" key="2">
    <source>
        <dbReference type="Proteomes" id="UP001165960"/>
    </source>
</evidence>
<gene>
    <name evidence="1" type="ORF">DSO57_1001647</name>
</gene>
<proteinExistence type="predicted"/>
<comment type="caution">
    <text evidence="1">The sequence shown here is derived from an EMBL/GenBank/DDBJ whole genome shotgun (WGS) entry which is preliminary data.</text>
</comment>
<organism evidence="1 2">
    <name type="scientific">Entomophthora muscae</name>
    <dbReference type="NCBI Taxonomy" id="34485"/>
    <lineage>
        <taxon>Eukaryota</taxon>
        <taxon>Fungi</taxon>
        <taxon>Fungi incertae sedis</taxon>
        <taxon>Zoopagomycota</taxon>
        <taxon>Entomophthoromycotina</taxon>
        <taxon>Entomophthoromycetes</taxon>
        <taxon>Entomophthorales</taxon>
        <taxon>Entomophthoraceae</taxon>
        <taxon>Entomophthora</taxon>
    </lineage>
</organism>
<dbReference type="EMBL" id="QTSX02006393">
    <property type="protein sequence ID" value="KAJ9055670.1"/>
    <property type="molecule type" value="Genomic_DNA"/>
</dbReference>
<protein>
    <submittedName>
        <fullName evidence="1">Uncharacterized protein</fullName>
    </submittedName>
</protein>
<name>A0ACC2S053_9FUNG</name>
<evidence type="ECO:0000313" key="1">
    <source>
        <dbReference type="EMBL" id="KAJ9055670.1"/>
    </source>
</evidence>
<sequence length="276" mass="30746">MKSICAMSLVSLALAASFKQIVSFGDSITDTGNLYRMTSGRDPSRQEYYNGRFSNGPTWVEYLAKLLKASLVDQSYGGATSDMNMDRSSGVPGCIQQVDEFARSSKRTNDFNATLVTIVFQGNDFFLPRATAQGYMRNMDVCLHKVLGLGYKYVMVSTSNAPEVTPAFPMSSFIQRRKFTSITDQLPAMWNRELQQVKREFNDVTFYTMDLKGFYHAVADGAIPLSDGKKPISSTPCLQSGVKCSDPDNYMFWDSIHPSTSMHKAMANYASSRITN</sequence>
<dbReference type="Proteomes" id="UP001165960">
    <property type="component" value="Unassembled WGS sequence"/>
</dbReference>
<reference evidence="1" key="1">
    <citation type="submission" date="2022-04" db="EMBL/GenBank/DDBJ databases">
        <title>Genome of the entomopathogenic fungus Entomophthora muscae.</title>
        <authorList>
            <person name="Elya C."/>
            <person name="Lovett B.R."/>
            <person name="Lee E."/>
            <person name="Macias A.M."/>
            <person name="Hajek A.E."/>
            <person name="De Bivort B.L."/>
            <person name="Kasson M.T."/>
            <person name="De Fine Licht H.H."/>
            <person name="Stajich J.E."/>
        </authorList>
    </citation>
    <scope>NUCLEOTIDE SEQUENCE</scope>
    <source>
        <strain evidence="1">Berkeley</strain>
    </source>
</reference>
<accession>A0ACC2S053</accession>
<keyword evidence="2" id="KW-1185">Reference proteome</keyword>